<protein>
    <submittedName>
        <fullName evidence="6">MAPEG family protein</fullName>
    </submittedName>
</protein>
<dbReference type="PANTHER" id="PTHR35814">
    <property type="match status" value="1"/>
</dbReference>
<keyword evidence="2 5" id="KW-0812">Transmembrane</keyword>
<feature type="transmembrane region" description="Helical" evidence="5">
    <location>
        <begin position="103"/>
        <end position="128"/>
    </location>
</feature>
<evidence type="ECO:0000256" key="2">
    <source>
        <dbReference type="ARBA" id="ARBA00022692"/>
    </source>
</evidence>
<organism evidence="6 7">
    <name type="scientific">Roseococcus pinisoli</name>
    <dbReference type="NCBI Taxonomy" id="2835040"/>
    <lineage>
        <taxon>Bacteria</taxon>
        <taxon>Pseudomonadati</taxon>
        <taxon>Pseudomonadota</taxon>
        <taxon>Alphaproteobacteria</taxon>
        <taxon>Acetobacterales</taxon>
        <taxon>Roseomonadaceae</taxon>
        <taxon>Roseococcus</taxon>
    </lineage>
</organism>
<keyword evidence="4 5" id="KW-0472">Membrane</keyword>
<sequence length="130" mass="13723">MTVFPVTSLHAGLLGLLLLVLSFRVSLVRRATDTPFGTGDDPRLGRAIRAQGNFVEYAPITLLLLVLLEAAGAAPGLLHILGGMTVGGRLLHALGISPVRERLILRQMGMLLSWAALGLAACLLLYAATL</sequence>
<dbReference type="InterPro" id="IPR023352">
    <property type="entry name" value="MAPEG-like_dom_sf"/>
</dbReference>
<comment type="caution">
    <text evidence="6">The sequence shown here is derived from an EMBL/GenBank/DDBJ whole genome shotgun (WGS) entry which is preliminary data.</text>
</comment>
<evidence type="ECO:0000256" key="1">
    <source>
        <dbReference type="ARBA" id="ARBA00004370"/>
    </source>
</evidence>
<dbReference type="Proteomes" id="UP000766336">
    <property type="component" value="Unassembled WGS sequence"/>
</dbReference>
<evidence type="ECO:0000313" key="7">
    <source>
        <dbReference type="Proteomes" id="UP000766336"/>
    </source>
</evidence>
<dbReference type="Gene3D" id="1.20.120.550">
    <property type="entry name" value="Membrane associated eicosanoid/glutathione metabolism-like domain"/>
    <property type="match status" value="1"/>
</dbReference>
<name>A0ABS5Q9T4_9PROT</name>
<evidence type="ECO:0000256" key="3">
    <source>
        <dbReference type="ARBA" id="ARBA00022989"/>
    </source>
</evidence>
<dbReference type="SUPFAM" id="SSF161084">
    <property type="entry name" value="MAPEG domain-like"/>
    <property type="match status" value="1"/>
</dbReference>
<dbReference type="InterPro" id="IPR001129">
    <property type="entry name" value="Membr-assoc_MAPEG"/>
</dbReference>
<keyword evidence="3 5" id="KW-1133">Transmembrane helix</keyword>
<dbReference type="EMBL" id="JAHCDA010000001">
    <property type="protein sequence ID" value="MBS7810415.1"/>
    <property type="molecule type" value="Genomic_DNA"/>
</dbReference>
<feature type="transmembrane region" description="Helical" evidence="5">
    <location>
        <begin position="54"/>
        <end position="82"/>
    </location>
</feature>
<keyword evidence="7" id="KW-1185">Reference proteome</keyword>
<gene>
    <name evidence="6" type="ORF">KHU32_05670</name>
</gene>
<accession>A0ABS5Q9T4</accession>
<dbReference type="RefSeq" id="WP_213669035.1">
    <property type="nucleotide sequence ID" value="NZ_JAHCDA010000001.1"/>
</dbReference>
<evidence type="ECO:0000256" key="4">
    <source>
        <dbReference type="ARBA" id="ARBA00023136"/>
    </source>
</evidence>
<dbReference type="Pfam" id="PF01124">
    <property type="entry name" value="MAPEG"/>
    <property type="match status" value="1"/>
</dbReference>
<reference evidence="6 7" key="1">
    <citation type="submission" date="2021-05" db="EMBL/GenBank/DDBJ databases">
        <title>Roseococcus sp. XZZS9, whole genome shotgun sequencing project.</title>
        <authorList>
            <person name="Zhao G."/>
            <person name="Shen L."/>
        </authorList>
    </citation>
    <scope>NUCLEOTIDE SEQUENCE [LARGE SCALE GENOMIC DNA]</scope>
    <source>
        <strain evidence="6 7">XZZS9</strain>
    </source>
</reference>
<proteinExistence type="predicted"/>
<evidence type="ECO:0000256" key="5">
    <source>
        <dbReference type="SAM" id="Phobius"/>
    </source>
</evidence>
<comment type="subcellular location">
    <subcellularLocation>
        <location evidence="1">Membrane</location>
    </subcellularLocation>
</comment>
<dbReference type="PANTHER" id="PTHR35814:SF1">
    <property type="entry name" value="GLUTATHIONE S-TRANSFERASE-RELATED"/>
    <property type="match status" value="1"/>
</dbReference>
<evidence type="ECO:0000313" key="6">
    <source>
        <dbReference type="EMBL" id="MBS7810415.1"/>
    </source>
</evidence>